<dbReference type="Pfam" id="PF22725">
    <property type="entry name" value="GFO_IDH_MocA_C3"/>
    <property type="match status" value="1"/>
</dbReference>
<dbReference type="Pfam" id="PF01408">
    <property type="entry name" value="GFO_IDH_MocA"/>
    <property type="match status" value="1"/>
</dbReference>
<dbReference type="SUPFAM" id="SSF51735">
    <property type="entry name" value="NAD(P)-binding Rossmann-fold domains"/>
    <property type="match status" value="1"/>
</dbReference>
<dbReference type="PANTHER" id="PTHR43708:SF8">
    <property type="entry name" value="OXIDOREDUCTASE"/>
    <property type="match status" value="1"/>
</dbReference>
<dbReference type="EMBL" id="FNDJ01000030">
    <property type="protein sequence ID" value="SDL73689.1"/>
    <property type="molecule type" value="Genomic_DNA"/>
</dbReference>
<dbReference type="InterPro" id="IPR051317">
    <property type="entry name" value="Gfo/Idh/MocA_oxidoreduct"/>
</dbReference>
<dbReference type="AlphaFoldDB" id="A0A1G9MHJ1"/>
<dbReference type="PANTHER" id="PTHR43708">
    <property type="entry name" value="CONSERVED EXPRESSED OXIDOREDUCTASE (EUROFUNG)"/>
    <property type="match status" value="1"/>
</dbReference>
<gene>
    <name evidence="3" type="ORF">SAMN05421869_13015</name>
</gene>
<dbReference type="Gene3D" id="3.30.360.10">
    <property type="entry name" value="Dihydrodipicolinate Reductase, domain 2"/>
    <property type="match status" value="1"/>
</dbReference>
<feature type="domain" description="Gfo/Idh/MocA-like oxidoreductase N-terminal" evidence="1">
    <location>
        <begin position="3"/>
        <end position="119"/>
    </location>
</feature>
<reference evidence="3 4" key="1">
    <citation type="submission" date="2016-10" db="EMBL/GenBank/DDBJ databases">
        <authorList>
            <person name="de Groot N.N."/>
        </authorList>
    </citation>
    <scope>NUCLEOTIDE SEQUENCE [LARGE SCALE GENOMIC DNA]</scope>
    <source>
        <strain evidence="3 4">CGMCC 4.6533</strain>
    </source>
</reference>
<dbReference type="SUPFAM" id="SSF55347">
    <property type="entry name" value="Glyceraldehyde-3-phosphate dehydrogenase-like, C-terminal domain"/>
    <property type="match status" value="1"/>
</dbReference>
<dbReference type="STRING" id="633440.SAMN05421869_13015"/>
<dbReference type="GO" id="GO:0000166">
    <property type="term" value="F:nucleotide binding"/>
    <property type="evidence" value="ECO:0007669"/>
    <property type="project" value="InterPro"/>
</dbReference>
<dbReference type="InterPro" id="IPR055170">
    <property type="entry name" value="GFO_IDH_MocA-like_dom"/>
</dbReference>
<keyword evidence="4" id="KW-1185">Reference proteome</keyword>
<name>A0A1G9MHJ1_9ACTN</name>
<evidence type="ECO:0000313" key="3">
    <source>
        <dbReference type="EMBL" id="SDL73689.1"/>
    </source>
</evidence>
<feature type="domain" description="GFO/IDH/MocA-like oxidoreductase" evidence="2">
    <location>
        <begin position="129"/>
        <end position="250"/>
    </location>
</feature>
<dbReference type="OrthoDB" id="103047at2"/>
<protein>
    <submittedName>
        <fullName evidence="3">Predicted dehydrogenase</fullName>
    </submittedName>
</protein>
<organism evidence="3 4">
    <name type="scientific">Nonomuraea jiangxiensis</name>
    <dbReference type="NCBI Taxonomy" id="633440"/>
    <lineage>
        <taxon>Bacteria</taxon>
        <taxon>Bacillati</taxon>
        <taxon>Actinomycetota</taxon>
        <taxon>Actinomycetes</taxon>
        <taxon>Streptosporangiales</taxon>
        <taxon>Streptosporangiaceae</taxon>
        <taxon>Nonomuraea</taxon>
    </lineage>
</organism>
<evidence type="ECO:0000259" key="2">
    <source>
        <dbReference type="Pfam" id="PF22725"/>
    </source>
</evidence>
<dbReference type="Proteomes" id="UP000199202">
    <property type="component" value="Unassembled WGS sequence"/>
</dbReference>
<accession>A0A1G9MHJ1</accession>
<proteinExistence type="predicted"/>
<sequence>MIGVCVVGAGFWAREMHLPALARIPGVKITGVVATSEESAKSAAAPYGARAFTDLEQAVADPGVDVVDIVAPPDVHLPAVLAAAANGKHAICIKPLARNLEEADAMLAAVEAAGTRLFYAENVPFIPAVQEAKRLVDAGHIGEVFRVKACEGIGAPHSEWFFDPERSGGGAMLDMAVHSLEFCRFFAGAPVQGVYADAGTFVWGERTTAEDTAVLTLRFANGVLGQCEDSWSLPGAMDSRFEVFGTAGRILIDNLHRQPLQVVSATGSPVGGAGWSFPLPVPGLLADGHLDMLTHFADCVRTGRPSVSEGRVGRDVLAVVDAAARSLASGRRETVRSNIRTNQGEIS</sequence>
<evidence type="ECO:0000259" key="1">
    <source>
        <dbReference type="Pfam" id="PF01408"/>
    </source>
</evidence>
<dbReference type="InterPro" id="IPR000683">
    <property type="entry name" value="Gfo/Idh/MocA-like_OxRdtase_N"/>
</dbReference>
<evidence type="ECO:0000313" key="4">
    <source>
        <dbReference type="Proteomes" id="UP000199202"/>
    </source>
</evidence>
<dbReference type="Gene3D" id="3.40.50.720">
    <property type="entry name" value="NAD(P)-binding Rossmann-like Domain"/>
    <property type="match status" value="1"/>
</dbReference>
<dbReference type="InterPro" id="IPR036291">
    <property type="entry name" value="NAD(P)-bd_dom_sf"/>
</dbReference>
<dbReference type="RefSeq" id="WP_090945479.1">
    <property type="nucleotide sequence ID" value="NZ_FNDJ01000030.1"/>
</dbReference>